<comment type="caution">
    <text evidence="1">The sequence shown here is derived from an EMBL/GenBank/DDBJ whole genome shotgun (WGS) entry which is preliminary data.</text>
</comment>
<accession>A0ABT1FZU1</accession>
<gene>
    <name evidence="1" type="ORF">M5J20_01880</name>
</gene>
<protein>
    <submittedName>
        <fullName evidence="1">Uncharacterized protein</fullName>
    </submittedName>
</protein>
<sequence length="76" mass="8369">MNARNAAAPKFPNGANITHTINATLTTELGIALGEFFDASIYDNNALARYLVQTGDLVTTIRERLLDADLDSFRRK</sequence>
<organism evidence="1 2">
    <name type="scientific">Corynebacterium stercoris</name>
    <dbReference type="NCBI Taxonomy" id="2943490"/>
    <lineage>
        <taxon>Bacteria</taxon>
        <taxon>Bacillati</taxon>
        <taxon>Actinomycetota</taxon>
        <taxon>Actinomycetes</taxon>
        <taxon>Mycobacteriales</taxon>
        <taxon>Corynebacteriaceae</taxon>
        <taxon>Corynebacterium</taxon>
    </lineage>
</organism>
<reference evidence="1" key="1">
    <citation type="submission" date="2022-05" db="EMBL/GenBank/DDBJ databases">
        <title>Corynebacterium sp. TA-R-1 sp. nov., isolated from human feces.</title>
        <authorList>
            <person name="Shamsuzzaman M."/>
            <person name="Dahal R.H."/>
        </authorList>
    </citation>
    <scope>NUCLEOTIDE SEQUENCE</scope>
    <source>
        <strain evidence="1">TA-R-1</strain>
    </source>
</reference>
<evidence type="ECO:0000313" key="2">
    <source>
        <dbReference type="Proteomes" id="UP001204000"/>
    </source>
</evidence>
<dbReference type="EMBL" id="JAMFTQ010000001">
    <property type="protein sequence ID" value="MCP1386945.1"/>
    <property type="molecule type" value="Genomic_DNA"/>
</dbReference>
<dbReference type="Proteomes" id="UP001204000">
    <property type="component" value="Unassembled WGS sequence"/>
</dbReference>
<proteinExistence type="predicted"/>
<name>A0ABT1FZU1_9CORY</name>
<keyword evidence="2" id="KW-1185">Reference proteome</keyword>
<dbReference type="RefSeq" id="WP_253575768.1">
    <property type="nucleotide sequence ID" value="NZ_JAMFTQ010000001.1"/>
</dbReference>
<evidence type="ECO:0000313" key="1">
    <source>
        <dbReference type="EMBL" id="MCP1386945.1"/>
    </source>
</evidence>